<feature type="compositionally biased region" description="Acidic residues" evidence="1">
    <location>
        <begin position="27"/>
        <end position="38"/>
    </location>
</feature>
<dbReference type="Proteomes" id="UP000605846">
    <property type="component" value="Unassembled WGS sequence"/>
</dbReference>
<organism evidence="2 3">
    <name type="scientific">Apophysomyces ossiformis</name>
    <dbReference type="NCBI Taxonomy" id="679940"/>
    <lineage>
        <taxon>Eukaryota</taxon>
        <taxon>Fungi</taxon>
        <taxon>Fungi incertae sedis</taxon>
        <taxon>Mucoromycota</taxon>
        <taxon>Mucoromycotina</taxon>
        <taxon>Mucoromycetes</taxon>
        <taxon>Mucorales</taxon>
        <taxon>Mucorineae</taxon>
        <taxon>Mucoraceae</taxon>
        <taxon>Apophysomyces</taxon>
    </lineage>
</organism>
<reference evidence="2" key="1">
    <citation type="submission" date="2020-01" db="EMBL/GenBank/DDBJ databases">
        <title>Genome Sequencing of Three Apophysomyces-Like Fungal Strains Confirms a Novel Fungal Genus in the Mucoromycota with divergent Burkholderia-like Endosymbiotic Bacteria.</title>
        <authorList>
            <person name="Stajich J.E."/>
            <person name="Macias A.M."/>
            <person name="Carter-House D."/>
            <person name="Lovett B."/>
            <person name="Kasson L.R."/>
            <person name="Berry K."/>
            <person name="Grigoriev I."/>
            <person name="Chang Y."/>
            <person name="Spatafora J."/>
            <person name="Kasson M.T."/>
        </authorList>
    </citation>
    <scope>NUCLEOTIDE SEQUENCE</scope>
    <source>
        <strain evidence="2">NRRL A-21654</strain>
    </source>
</reference>
<feature type="region of interest" description="Disordered" evidence="1">
    <location>
        <begin position="162"/>
        <end position="214"/>
    </location>
</feature>
<protein>
    <submittedName>
        <fullName evidence="2">Uncharacterized protein</fullName>
    </submittedName>
</protein>
<feature type="region of interest" description="Disordered" evidence="1">
    <location>
        <begin position="1"/>
        <end position="47"/>
    </location>
</feature>
<dbReference type="AlphaFoldDB" id="A0A8H7EMF4"/>
<accession>A0A8H7EMF4</accession>
<sequence>MYCLKPSIQLPPDDRGSETQTIRLPDDEMDEELSDDDPAPSHTDHECYFPSDCVANNSSIKDQQIPFDHRVVAPKVQIPLPGSYSEDQPQPTTKVCPTNEIERRSSIAEVAHSLLGNRYDDFTEKLAYIKKTIVMNPDEEEESSDIEDCLVKRDPAQRTFMEASSSNLNRPTNREHKRSDSLMSMTSSLLSMLAGPTHQEQSSHSTCPPLPEEERLAEEDEEEFEDLFGLTSLRQMGNSFLSFTDDVVGSSVRIFKEIRDTVKDANDEPAEWTVNL</sequence>
<evidence type="ECO:0000256" key="1">
    <source>
        <dbReference type="SAM" id="MobiDB-lite"/>
    </source>
</evidence>
<proteinExistence type="predicted"/>
<comment type="caution">
    <text evidence="2">The sequence shown here is derived from an EMBL/GenBank/DDBJ whole genome shotgun (WGS) entry which is preliminary data.</text>
</comment>
<feature type="compositionally biased region" description="Polar residues" evidence="1">
    <location>
        <begin position="162"/>
        <end position="171"/>
    </location>
</feature>
<gene>
    <name evidence="2" type="ORF">EC973_002670</name>
</gene>
<keyword evidence="3" id="KW-1185">Reference proteome</keyword>
<feature type="compositionally biased region" description="Low complexity" evidence="1">
    <location>
        <begin position="181"/>
        <end position="193"/>
    </location>
</feature>
<evidence type="ECO:0000313" key="2">
    <source>
        <dbReference type="EMBL" id="KAF7722825.1"/>
    </source>
</evidence>
<evidence type="ECO:0000313" key="3">
    <source>
        <dbReference type="Proteomes" id="UP000605846"/>
    </source>
</evidence>
<dbReference type="OrthoDB" id="2290810at2759"/>
<name>A0A8H7EMF4_9FUNG</name>
<dbReference type="EMBL" id="JABAYA010000175">
    <property type="protein sequence ID" value="KAF7722825.1"/>
    <property type="molecule type" value="Genomic_DNA"/>
</dbReference>